<organism evidence="2 3">
    <name type="scientific">Treponema denticola</name>
    <dbReference type="NCBI Taxonomy" id="158"/>
    <lineage>
        <taxon>Bacteria</taxon>
        <taxon>Pseudomonadati</taxon>
        <taxon>Spirochaetota</taxon>
        <taxon>Spirochaetia</taxon>
        <taxon>Spirochaetales</taxon>
        <taxon>Treponemataceae</taxon>
        <taxon>Treponema</taxon>
    </lineage>
</organism>
<dbReference type="Proteomes" id="UP001056981">
    <property type="component" value="Chromosome"/>
</dbReference>
<proteinExistence type="predicted"/>
<feature type="chain" id="PRO_5040339124" description="Lipoprotein" evidence="1">
    <location>
        <begin position="25"/>
        <end position="103"/>
    </location>
</feature>
<evidence type="ECO:0008006" key="4">
    <source>
        <dbReference type="Google" id="ProtNLM"/>
    </source>
</evidence>
<dbReference type="AlphaFoldDB" id="A0A9Q9BQN5"/>
<sequence>MKKNSFLRITALLLVLVMVSMSLSSCMTNRHTIGKGSQTGVVEKSRQWYALWGLVKLGDSDTNKMVGDTTDYKIETYYGGVDWLINFFLGVFSIQSRTIKVTK</sequence>
<protein>
    <recommendedName>
        <fullName evidence="4">Lipoprotein</fullName>
    </recommendedName>
</protein>
<gene>
    <name evidence="2" type="ORF">E4N86_11885</name>
</gene>
<feature type="signal peptide" evidence="1">
    <location>
        <begin position="1"/>
        <end position="24"/>
    </location>
</feature>
<reference evidence="2" key="1">
    <citation type="submission" date="2020-04" db="EMBL/GenBank/DDBJ databases">
        <title>Comparative genomics of oral phylogroup-2 Treponema strains.</title>
        <authorList>
            <person name="Zeng H."/>
            <person name="Chan Y.K."/>
            <person name="Watt R.M."/>
        </authorList>
    </citation>
    <scope>NUCLEOTIDE SEQUENCE</scope>
    <source>
        <strain evidence="2">OMZ 905</strain>
    </source>
</reference>
<dbReference type="EMBL" id="CP051635">
    <property type="protein sequence ID" value="UTD01333.1"/>
    <property type="molecule type" value="Genomic_DNA"/>
</dbReference>
<evidence type="ECO:0000256" key="1">
    <source>
        <dbReference type="SAM" id="SignalP"/>
    </source>
</evidence>
<dbReference type="Pfam" id="PF06291">
    <property type="entry name" value="Lambda_Bor"/>
    <property type="match status" value="1"/>
</dbReference>
<accession>A0A9Q9BQN5</accession>
<keyword evidence="1" id="KW-0732">Signal</keyword>
<evidence type="ECO:0000313" key="3">
    <source>
        <dbReference type="Proteomes" id="UP001056981"/>
    </source>
</evidence>
<dbReference type="InterPro" id="IPR010438">
    <property type="entry name" value="Lambda_Bor"/>
</dbReference>
<dbReference type="RefSeq" id="WP_253699447.1">
    <property type="nucleotide sequence ID" value="NZ_CP051522.1"/>
</dbReference>
<dbReference type="PROSITE" id="PS51257">
    <property type="entry name" value="PROKAR_LIPOPROTEIN"/>
    <property type="match status" value="1"/>
</dbReference>
<evidence type="ECO:0000313" key="2">
    <source>
        <dbReference type="EMBL" id="UTD01333.1"/>
    </source>
</evidence>
<name>A0A9Q9BQN5_TREDN</name>